<dbReference type="EMBL" id="AKHW03006526">
    <property type="protein sequence ID" value="KYO19888.1"/>
    <property type="molecule type" value="Genomic_DNA"/>
</dbReference>
<dbReference type="GO" id="GO:0030246">
    <property type="term" value="F:carbohydrate binding"/>
    <property type="evidence" value="ECO:0007669"/>
    <property type="project" value="UniProtKB-KW"/>
</dbReference>
<reference evidence="2 3" key="1">
    <citation type="journal article" date="2012" name="Genome Biol.">
        <title>Sequencing three crocodilian genomes to illuminate the evolution of archosaurs and amniotes.</title>
        <authorList>
            <person name="St John J.A."/>
            <person name="Braun E.L."/>
            <person name="Isberg S.R."/>
            <person name="Miles L.G."/>
            <person name="Chong A.Y."/>
            <person name="Gongora J."/>
            <person name="Dalzell P."/>
            <person name="Moran C."/>
            <person name="Bed'hom B."/>
            <person name="Abzhanov A."/>
            <person name="Burgess S.C."/>
            <person name="Cooksey A.M."/>
            <person name="Castoe T.A."/>
            <person name="Crawford N.G."/>
            <person name="Densmore L.D."/>
            <person name="Drew J.C."/>
            <person name="Edwards S.V."/>
            <person name="Faircloth B.C."/>
            <person name="Fujita M.K."/>
            <person name="Greenwold M.J."/>
            <person name="Hoffmann F.G."/>
            <person name="Howard J.M."/>
            <person name="Iguchi T."/>
            <person name="Janes D.E."/>
            <person name="Khan S.Y."/>
            <person name="Kohno S."/>
            <person name="de Koning A.J."/>
            <person name="Lance S.L."/>
            <person name="McCarthy F.M."/>
            <person name="McCormack J.E."/>
            <person name="Merchant M.E."/>
            <person name="Peterson D.G."/>
            <person name="Pollock D.D."/>
            <person name="Pourmand N."/>
            <person name="Raney B.J."/>
            <person name="Roessler K.A."/>
            <person name="Sanford J.R."/>
            <person name="Sawyer R.H."/>
            <person name="Schmidt C.J."/>
            <person name="Triplett E.W."/>
            <person name="Tuberville T.D."/>
            <person name="Venegas-Anaya M."/>
            <person name="Howard J.T."/>
            <person name="Jarvis E.D."/>
            <person name="Guillette L.J.Jr."/>
            <person name="Glenn T.C."/>
            <person name="Green R.E."/>
            <person name="Ray D.A."/>
        </authorList>
    </citation>
    <scope>NUCLEOTIDE SEQUENCE [LARGE SCALE GENOMIC DNA]</scope>
    <source>
        <strain evidence="2">KSC_2009_1</strain>
    </source>
</reference>
<sequence>MAAETVYADLHIPFESPCPRPSLSSSQRIFQLVSKREEALAVPESDGAGSGDICTPESILRDFRSHLVKSLCHLTWTSSAEGPGCRLCPVDWQLHRDKCYWVSRDTGHWSWSREDCAARSSHLLMLHDREELVK</sequence>
<organism evidence="2 3">
    <name type="scientific">Alligator mississippiensis</name>
    <name type="common">American alligator</name>
    <dbReference type="NCBI Taxonomy" id="8496"/>
    <lineage>
        <taxon>Eukaryota</taxon>
        <taxon>Metazoa</taxon>
        <taxon>Chordata</taxon>
        <taxon>Craniata</taxon>
        <taxon>Vertebrata</taxon>
        <taxon>Euteleostomi</taxon>
        <taxon>Archelosauria</taxon>
        <taxon>Archosauria</taxon>
        <taxon>Crocodylia</taxon>
        <taxon>Alligatoridae</taxon>
        <taxon>Alligatorinae</taxon>
        <taxon>Alligator</taxon>
    </lineage>
</organism>
<dbReference type="InterPro" id="IPR051379">
    <property type="entry name" value="C-type_Lectin_Receptor_IMM"/>
</dbReference>
<keyword evidence="1" id="KW-0430">Lectin</keyword>
<comment type="caution">
    <text evidence="2">The sequence shown here is derived from an EMBL/GenBank/DDBJ whole genome shotgun (WGS) entry which is preliminary data.</text>
</comment>
<keyword evidence="3" id="KW-1185">Reference proteome</keyword>
<dbReference type="PANTHER" id="PTHR46746">
    <property type="entry name" value="KILLER CELL LECTIN-LIKE RECEPTOR SUBFAMILY F MEMBER 2"/>
    <property type="match status" value="1"/>
</dbReference>
<dbReference type="GO" id="GO:0005886">
    <property type="term" value="C:plasma membrane"/>
    <property type="evidence" value="ECO:0007669"/>
    <property type="project" value="TreeGrafter"/>
</dbReference>
<protein>
    <recommendedName>
        <fullName evidence="4">C-type lectin domain-containing protein</fullName>
    </recommendedName>
</protein>
<evidence type="ECO:0000313" key="2">
    <source>
        <dbReference type="EMBL" id="KYO19888.1"/>
    </source>
</evidence>
<dbReference type="SUPFAM" id="SSF56436">
    <property type="entry name" value="C-type lectin-like"/>
    <property type="match status" value="1"/>
</dbReference>
<proteinExistence type="predicted"/>
<evidence type="ECO:0008006" key="4">
    <source>
        <dbReference type="Google" id="ProtNLM"/>
    </source>
</evidence>
<dbReference type="PANTHER" id="PTHR46746:SF3">
    <property type="entry name" value="C-TYPE LECTIN DOMAIN-CONTAINING PROTEIN-RELATED"/>
    <property type="match status" value="1"/>
</dbReference>
<dbReference type="Proteomes" id="UP000050525">
    <property type="component" value="Unassembled WGS sequence"/>
</dbReference>
<dbReference type="InterPro" id="IPR016186">
    <property type="entry name" value="C-type_lectin-like/link_sf"/>
</dbReference>
<evidence type="ECO:0000256" key="1">
    <source>
        <dbReference type="ARBA" id="ARBA00022734"/>
    </source>
</evidence>
<dbReference type="Gene3D" id="3.10.100.10">
    <property type="entry name" value="Mannose-Binding Protein A, subunit A"/>
    <property type="match status" value="1"/>
</dbReference>
<evidence type="ECO:0000313" key="3">
    <source>
        <dbReference type="Proteomes" id="UP000050525"/>
    </source>
</evidence>
<name>A0A151M5W6_ALLMI</name>
<gene>
    <name evidence="2" type="ORF">Y1Q_0006846</name>
</gene>
<accession>A0A151M5W6</accession>
<dbReference type="AlphaFoldDB" id="A0A151M5W6"/>
<dbReference type="InterPro" id="IPR016187">
    <property type="entry name" value="CTDL_fold"/>
</dbReference>